<keyword evidence="9" id="KW-0999">Mitochondrion inner membrane</keyword>
<dbReference type="Proteomes" id="UP000266861">
    <property type="component" value="Unassembled WGS sequence"/>
</dbReference>
<dbReference type="InterPro" id="IPR018628">
    <property type="entry name" value="Coa3_CC"/>
</dbReference>
<evidence type="ECO:0000256" key="10">
    <source>
        <dbReference type="SAM" id="MobiDB-lite"/>
    </source>
</evidence>
<dbReference type="GO" id="GO:0005743">
    <property type="term" value="C:mitochondrial inner membrane"/>
    <property type="evidence" value="ECO:0007669"/>
    <property type="project" value="UniProtKB-UniRule"/>
</dbReference>
<keyword evidence="13" id="KW-1185">Reference proteome</keyword>
<keyword evidence="8 9" id="KW-0472">Membrane</keyword>
<evidence type="ECO:0000256" key="6">
    <source>
        <dbReference type="ARBA" id="ARBA00022989"/>
    </source>
</evidence>
<keyword evidence="5 9" id="KW-0812">Transmembrane</keyword>
<evidence type="ECO:0000256" key="1">
    <source>
        <dbReference type="ARBA" id="ARBA00003064"/>
    </source>
</evidence>
<evidence type="ECO:0000256" key="8">
    <source>
        <dbReference type="ARBA" id="ARBA00023136"/>
    </source>
</evidence>
<evidence type="ECO:0000256" key="4">
    <source>
        <dbReference type="ARBA" id="ARBA00011351"/>
    </source>
</evidence>
<dbReference type="STRING" id="1348612.A0A397JRF5"/>
<dbReference type="Pfam" id="PF09813">
    <property type="entry name" value="Coa3_cc"/>
    <property type="match status" value="1"/>
</dbReference>
<name>A0A397JRF5_9GLOM</name>
<dbReference type="InterPro" id="IPR041752">
    <property type="entry name" value="Coa3"/>
</dbReference>
<comment type="subcellular location">
    <subcellularLocation>
        <location evidence="2">Mitochondrion membrane</location>
        <topology evidence="2">Single-pass membrane protein</topology>
    </subcellularLocation>
</comment>
<sequence>MVFPPPSKYQAVTGKGFTPALQRARRPYLVRNVLTGVALLSFTAAVYSYAILAVKQDDLGDIPLPSPPPPSPSSSVNNNDNKTI</sequence>
<comment type="function">
    <text evidence="1 9">Required for assembly of cytochrome c oxidase (complex IV).</text>
</comment>
<evidence type="ECO:0000313" key="13">
    <source>
        <dbReference type="Proteomes" id="UP000266861"/>
    </source>
</evidence>
<reference evidence="12 13" key="1">
    <citation type="submission" date="2018-08" db="EMBL/GenBank/DDBJ databases">
        <title>Genome and evolution of the arbuscular mycorrhizal fungus Diversispora epigaea (formerly Glomus versiforme) and its bacterial endosymbionts.</title>
        <authorList>
            <person name="Sun X."/>
            <person name="Fei Z."/>
            <person name="Harrison M."/>
        </authorList>
    </citation>
    <scope>NUCLEOTIDE SEQUENCE [LARGE SCALE GENOMIC DNA]</scope>
    <source>
        <strain evidence="12 13">IT104</strain>
    </source>
</reference>
<dbReference type="PANTHER" id="PTHR15642:SF3">
    <property type="entry name" value="CYTOCHROME C OXIDASE ASSEMBLY FACTOR 3 HOMOLOG, MITOCHONDRIAL"/>
    <property type="match status" value="1"/>
</dbReference>
<feature type="region of interest" description="Disordered" evidence="10">
    <location>
        <begin position="60"/>
        <end position="84"/>
    </location>
</feature>
<evidence type="ECO:0000256" key="3">
    <source>
        <dbReference type="ARBA" id="ARBA00007035"/>
    </source>
</evidence>
<dbReference type="OrthoDB" id="10018333at2759"/>
<comment type="caution">
    <text evidence="12">The sequence shown here is derived from an EMBL/GenBank/DDBJ whole genome shotgun (WGS) entry which is preliminary data.</text>
</comment>
<keyword evidence="6 9" id="KW-1133">Transmembrane helix</keyword>
<evidence type="ECO:0000259" key="11">
    <source>
        <dbReference type="Pfam" id="PF09813"/>
    </source>
</evidence>
<dbReference type="EMBL" id="PQFF01000038">
    <property type="protein sequence ID" value="RHZ87070.1"/>
    <property type="molecule type" value="Genomic_DNA"/>
</dbReference>
<gene>
    <name evidence="12" type="ORF">Glove_40g64</name>
</gene>
<feature type="domain" description="Cytochrome c oxidase assembly factor 3 mitochondrial coiled-coil" evidence="11">
    <location>
        <begin position="20"/>
        <end position="61"/>
    </location>
</feature>
<comment type="subunit">
    <text evidence="4 9">Component of 250-400 kDa complexes called cytochrome oxidase assembly intermediates or COA complexes.</text>
</comment>
<dbReference type="GO" id="GO:0033617">
    <property type="term" value="P:mitochondrial respiratory chain complex IV assembly"/>
    <property type="evidence" value="ECO:0007669"/>
    <property type="project" value="UniProtKB-UniRule"/>
</dbReference>
<evidence type="ECO:0000256" key="9">
    <source>
        <dbReference type="RuleBase" id="RU367056"/>
    </source>
</evidence>
<protein>
    <recommendedName>
        <fullName evidence="9">Cytochrome c oxidase assembly factor 3</fullName>
    </recommendedName>
</protein>
<evidence type="ECO:0000256" key="7">
    <source>
        <dbReference type="ARBA" id="ARBA00023128"/>
    </source>
</evidence>
<evidence type="ECO:0000256" key="2">
    <source>
        <dbReference type="ARBA" id="ARBA00004304"/>
    </source>
</evidence>
<keyword evidence="7 9" id="KW-0496">Mitochondrion</keyword>
<evidence type="ECO:0000256" key="5">
    <source>
        <dbReference type="ARBA" id="ARBA00022692"/>
    </source>
</evidence>
<dbReference type="AlphaFoldDB" id="A0A397JRF5"/>
<comment type="similarity">
    <text evidence="3 9">Belongs to the COA3 family.</text>
</comment>
<feature type="transmembrane region" description="Helical" evidence="9">
    <location>
        <begin position="33"/>
        <end position="54"/>
    </location>
</feature>
<accession>A0A397JRF5</accession>
<organism evidence="12 13">
    <name type="scientific">Diversispora epigaea</name>
    <dbReference type="NCBI Taxonomy" id="1348612"/>
    <lineage>
        <taxon>Eukaryota</taxon>
        <taxon>Fungi</taxon>
        <taxon>Fungi incertae sedis</taxon>
        <taxon>Mucoromycota</taxon>
        <taxon>Glomeromycotina</taxon>
        <taxon>Glomeromycetes</taxon>
        <taxon>Diversisporales</taxon>
        <taxon>Diversisporaceae</taxon>
        <taxon>Diversispora</taxon>
    </lineage>
</organism>
<evidence type="ECO:0000313" key="12">
    <source>
        <dbReference type="EMBL" id="RHZ87070.1"/>
    </source>
</evidence>
<proteinExistence type="inferred from homology"/>
<dbReference type="PANTHER" id="PTHR15642">
    <property type="entry name" value="CYTOCHROME C OXIDASE ASSEMBLY FACTOR 3, MITOCHONDRIAL"/>
    <property type="match status" value="1"/>
</dbReference>